<organism evidence="2 3">
    <name type="scientific">Athelia psychrophila</name>
    <dbReference type="NCBI Taxonomy" id="1759441"/>
    <lineage>
        <taxon>Eukaryota</taxon>
        <taxon>Fungi</taxon>
        <taxon>Dikarya</taxon>
        <taxon>Basidiomycota</taxon>
        <taxon>Agaricomycotina</taxon>
        <taxon>Agaricomycetes</taxon>
        <taxon>Agaricomycetidae</taxon>
        <taxon>Atheliales</taxon>
        <taxon>Atheliaceae</taxon>
        <taxon>Athelia</taxon>
    </lineage>
</organism>
<name>A0A166D037_9AGAM</name>
<feature type="region of interest" description="Disordered" evidence="1">
    <location>
        <begin position="1"/>
        <end position="40"/>
    </location>
</feature>
<evidence type="ECO:0000256" key="1">
    <source>
        <dbReference type="SAM" id="MobiDB-lite"/>
    </source>
</evidence>
<sequence length="419" mass="46109">MAEPPAVPPRCPPPAVGWPQVGRRGDERRSGPLQTMSRGLPTLPKASVARRLIRRGTLRLLGRNTIDAGRPGVRALLNMCKRWRQFEWLQGCSMQSYENTSKLGSGSVTCASSSLKVETFEMNASNRVERRAEALGRGRESRASLIIDHLRWGCWPRHVNGYKEEVAGRLMHDVWVQRSALSCHEDWIAGLPRLGTVGRVVVAGDDESSTHYHDSMVSRPREVRARENRISKPRANKVKPFSGDGADPREFLASFEGSYVWPPEGGGEVRALLPVLPRGERRGAVQHDLRAEALSAYSPAQAVYDMHAVSEEPPAPLSYWIDLHSIDDADDNLHSPSPPYSPAKKGLVSYIPEEPHAPLSYWIDLHSIEELRGDSVPVAAPDPTSIFLDLHPLDTSVPESAPSPALLFLALHPSGAGAE</sequence>
<keyword evidence="3" id="KW-1185">Reference proteome</keyword>
<accession>A0A166D037</accession>
<proteinExistence type="predicted"/>
<evidence type="ECO:0000313" key="2">
    <source>
        <dbReference type="EMBL" id="KZP14181.1"/>
    </source>
</evidence>
<dbReference type="AlphaFoldDB" id="A0A166D037"/>
<reference evidence="2 3" key="1">
    <citation type="journal article" date="2016" name="Mol. Biol. Evol.">
        <title>Comparative Genomics of Early-Diverging Mushroom-Forming Fungi Provides Insights into the Origins of Lignocellulose Decay Capabilities.</title>
        <authorList>
            <person name="Nagy L.G."/>
            <person name="Riley R."/>
            <person name="Tritt A."/>
            <person name="Adam C."/>
            <person name="Daum C."/>
            <person name="Floudas D."/>
            <person name="Sun H."/>
            <person name="Yadav J.S."/>
            <person name="Pangilinan J."/>
            <person name="Larsson K.H."/>
            <person name="Matsuura K."/>
            <person name="Barry K."/>
            <person name="Labutti K."/>
            <person name="Kuo R."/>
            <person name="Ohm R.A."/>
            <person name="Bhattacharya S.S."/>
            <person name="Shirouzu T."/>
            <person name="Yoshinaga Y."/>
            <person name="Martin F.M."/>
            <person name="Grigoriev I.V."/>
            <person name="Hibbett D.S."/>
        </authorList>
    </citation>
    <scope>NUCLEOTIDE SEQUENCE [LARGE SCALE GENOMIC DNA]</scope>
    <source>
        <strain evidence="2 3">CBS 109695</strain>
    </source>
</reference>
<feature type="compositionally biased region" description="Pro residues" evidence="1">
    <location>
        <begin position="1"/>
        <end position="16"/>
    </location>
</feature>
<dbReference type="Proteomes" id="UP000076532">
    <property type="component" value="Unassembled WGS sequence"/>
</dbReference>
<protein>
    <submittedName>
        <fullName evidence="2">Uncharacterized protein</fullName>
    </submittedName>
</protein>
<gene>
    <name evidence="2" type="ORF">FIBSPDRAFT_935915</name>
</gene>
<evidence type="ECO:0000313" key="3">
    <source>
        <dbReference type="Proteomes" id="UP000076532"/>
    </source>
</evidence>
<dbReference type="EMBL" id="KV417621">
    <property type="protein sequence ID" value="KZP14181.1"/>
    <property type="molecule type" value="Genomic_DNA"/>
</dbReference>